<evidence type="ECO:0000313" key="2">
    <source>
        <dbReference type="EMBL" id="QDV26186.1"/>
    </source>
</evidence>
<protein>
    <submittedName>
        <fullName evidence="2">HTH-type transcriptional regulator IscR</fullName>
    </submittedName>
</protein>
<keyword evidence="1" id="KW-0238">DNA-binding</keyword>
<accession>A0A518GC50</accession>
<dbReference type="Proteomes" id="UP000318017">
    <property type="component" value="Chromosome"/>
</dbReference>
<dbReference type="KEGG" id="ahel:Q31a_45580"/>
<dbReference type="Gene3D" id="1.10.10.10">
    <property type="entry name" value="Winged helix-like DNA-binding domain superfamily/Winged helix DNA-binding domain"/>
    <property type="match status" value="1"/>
</dbReference>
<dbReference type="OrthoDB" id="9808360at2"/>
<dbReference type="PANTHER" id="PTHR33221:SF5">
    <property type="entry name" value="HTH-TYPE TRANSCRIPTIONAL REGULATOR ISCR"/>
    <property type="match status" value="1"/>
</dbReference>
<dbReference type="EMBL" id="CP036298">
    <property type="protein sequence ID" value="QDV26186.1"/>
    <property type="molecule type" value="Genomic_DNA"/>
</dbReference>
<dbReference type="GO" id="GO:0003700">
    <property type="term" value="F:DNA-binding transcription factor activity"/>
    <property type="evidence" value="ECO:0007669"/>
    <property type="project" value="TreeGrafter"/>
</dbReference>
<dbReference type="PANTHER" id="PTHR33221">
    <property type="entry name" value="WINGED HELIX-TURN-HELIX TRANSCRIPTIONAL REGULATOR, RRF2 FAMILY"/>
    <property type="match status" value="1"/>
</dbReference>
<dbReference type="PROSITE" id="PS51197">
    <property type="entry name" value="HTH_RRF2_2"/>
    <property type="match status" value="1"/>
</dbReference>
<gene>
    <name evidence="2" type="primary">iscR</name>
    <name evidence="2" type="ORF">Q31a_45580</name>
</gene>
<reference evidence="2 3" key="1">
    <citation type="submission" date="2019-02" db="EMBL/GenBank/DDBJ databases">
        <title>Deep-cultivation of Planctomycetes and their phenomic and genomic characterization uncovers novel biology.</title>
        <authorList>
            <person name="Wiegand S."/>
            <person name="Jogler M."/>
            <person name="Boedeker C."/>
            <person name="Pinto D."/>
            <person name="Vollmers J."/>
            <person name="Rivas-Marin E."/>
            <person name="Kohn T."/>
            <person name="Peeters S.H."/>
            <person name="Heuer A."/>
            <person name="Rast P."/>
            <person name="Oberbeckmann S."/>
            <person name="Bunk B."/>
            <person name="Jeske O."/>
            <person name="Meyerdierks A."/>
            <person name="Storesund J.E."/>
            <person name="Kallscheuer N."/>
            <person name="Luecker S."/>
            <person name="Lage O.M."/>
            <person name="Pohl T."/>
            <person name="Merkel B.J."/>
            <person name="Hornburger P."/>
            <person name="Mueller R.-W."/>
            <person name="Bruemmer F."/>
            <person name="Labrenz M."/>
            <person name="Spormann A.M."/>
            <person name="Op den Camp H."/>
            <person name="Overmann J."/>
            <person name="Amann R."/>
            <person name="Jetten M.S.M."/>
            <person name="Mascher T."/>
            <person name="Medema M.H."/>
            <person name="Devos D.P."/>
            <person name="Kaster A.-K."/>
            <person name="Ovreas L."/>
            <person name="Rohde M."/>
            <person name="Galperin M.Y."/>
            <person name="Jogler C."/>
        </authorList>
    </citation>
    <scope>NUCLEOTIDE SEQUENCE [LARGE SCALE GENOMIC DNA]</scope>
    <source>
        <strain evidence="2 3">Q31a</strain>
    </source>
</reference>
<keyword evidence="3" id="KW-1185">Reference proteome</keyword>
<dbReference type="GO" id="GO:0005829">
    <property type="term" value="C:cytosol"/>
    <property type="evidence" value="ECO:0007669"/>
    <property type="project" value="TreeGrafter"/>
</dbReference>
<evidence type="ECO:0000256" key="1">
    <source>
        <dbReference type="ARBA" id="ARBA00023125"/>
    </source>
</evidence>
<dbReference type="Pfam" id="PF02082">
    <property type="entry name" value="Rrf2"/>
    <property type="match status" value="1"/>
</dbReference>
<dbReference type="AlphaFoldDB" id="A0A518GC50"/>
<sequence length="141" mass="15262">MQLPVKAHYATLAMLALAQKYEERELLPARVIAGEHGIPSQFLGQIMQQLRAAGLITSTRGANGGFQLSRMPNQIVVAEIVEAVCGASSTSGCGETTSELSSVVLEIWEDLDRQVLAALKRVSLGDLLLRIEDTADSMFYI</sequence>
<dbReference type="SUPFAM" id="SSF46785">
    <property type="entry name" value="Winged helix' DNA-binding domain"/>
    <property type="match status" value="1"/>
</dbReference>
<dbReference type="GO" id="GO:0003677">
    <property type="term" value="F:DNA binding"/>
    <property type="evidence" value="ECO:0007669"/>
    <property type="project" value="UniProtKB-KW"/>
</dbReference>
<dbReference type="InterPro" id="IPR036388">
    <property type="entry name" value="WH-like_DNA-bd_sf"/>
</dbReference>
<dbReference type="InterPro" id="IPR030489">
    <property type="entry name" value="TR_Rrf2-type_CS"/>
</dbReference>
<dbReference type="RefSeq" id="WP_145082150.1">
    <property type="nucleotide sequence ID" value="NZ_CP036298.1"/>
</dbReference>
<name>A0A518GC50_9BACT</name>
<organism evidence="2 3">
    <name type="scientific">Aureliella helgolandensis</name>
    <dbReference type="NCBI Taxonomy" id="2527968"/>
    <lineage>
        <taxon>Bacteria</taxon>
        <taxon>Pseudomonadati</taxon>
        <taxon>Planctomycetota</taxon>
        <taxon>Planctomycetia</taxon>
        <taxon>Pirellulales</taxon>
        <taxon>Pirellulaceae</taxon>
        <taxon>Aureliella</taxon>
    </lineage>
</organism>
<dbReference type="InterPro" id="IPR000944">
    <property type="entry name" value="Tscrpt_reg_Rrf2"/>
</dbReference>
<evidence type="ECO:0000313" key="3">
    <source>
        <dbReference type="Proteomes" id="UP000318017"/>
    </source>
</evidence>
<dbReference type="NCBIfam" id="TIGR00738">
    <property type="entry name" value="rrf2_super"/>
    <property type="match status" value="1"/>
</dbReference>
<dbReference type="PROSITE" id="PS01332">
    <property type="entry name" value="HTH_RRF2_1"/>
    <property type="match status" value="1"/>
</dbReference>
<dbReference type="InterPro" id="IPR036390">
    <property type="entry name" value="WH_DNA-bd_sf"/>
</dbReference>
<proteinExistence type="predicted"/>